<reference evidence="3 4" key="1">
    <citation type="submission" date="2018-06" db="EMBL/GenBank/DDBJ databases">
        <title>Combined omics and stable isotope probing to characterize newly discovered Mariana Back-Arc vent microbial communities.</title>
        <authorList>
            <person name="Trembath-Reichert E."/>
            <person name="Huber J.A."/>
        </authorList>
    </citation>
    <scope>NUCLEOTIDE SEQUENCE [LARGE SCALE GENOMIC DNA]</scope>
    <source>
        <strain evidence="3">MAG 151</strain>
    </source>
</reference>
<protein>
    <submittedName>
        <fullName evidence="3">Uncharacterized protein</fullName>
    </submittedName>
</protein>
<evidence type="ECO:0000313" key="4">
    <source>
        <dbReference type="Proteomes" id="UP000288322"/>
    </source>
</evidence>
<keyword evidence="2" id="KW-0812">Transmembrane</keyword>
<comment type="caution">
    <text evidence="3">The sequence shown here is derived from an EMBL/GenBank/DDBJ whole genome shotgun (WGS) entry which is preliminary data.</text>
</comment>
<keyword evidence="2" id="KW-1133">Transmembrane helix</keyword>
<dbReference type="EMBL" id="QNZH01000182">
    <property type="protein sequence ID" value="RTZ89355.1"/>
    <property type="molecule type" value="Genomic_DNA"/>
</dbReference>
<sequence>MEHNFFVVGENRVLAFLLNNIKYILWFLIIIIAVLSGVIAFLHYTGIQNQERFKLQIVQEKTRSNSLISKLKKSSQQDSEWEQQILSQSSKQKKLKEQQESLIDRQGKELSEIKSILDQREQVVQQFQLEKTSTQIQINNLQLKVRSLQQQLLSAQASLTESKIETENVQTKISELETVINKVEQKNKKIKQKASSPVTAVKKRKPLIIDNPTITVEKLKITAKGTRVSVSYNL</sequence>
<evidence type="ECO:0000256" key="2">
    <source>
        <dbReference type="SAM" id="Phobius"/>
    </source>
</evidence>
<feature type="transmembrane region" description="Helical" evidence="2">
    <location>
        <begin position="23"/>
        <end position="44"/>
    </location>
</feature>
<gene>
    <name evidence="3" type="ORF">DSY93_06625</name>
</gene>
<proteinExistence type="predicted"/>
<dbReference type="AlphaFoldDB" id="A0A432H110"/>
<evidence type="ECO:0000313" key="3">
    <source>
        <dbReference type="EMBL" id="RTZ89355.1"/>
    </source>
</evidence>
<feature type="coiled-coil region" evidence="1">
    <location>
        <begin position="124"/>
        <end position="193"/>
    </location>
</feature>
<name>A0A432H110_9DELT</name>
<evidence type="ECO:0000256" key="1">
    <source>
        <dbReference type="SAM" id="Coils"/>
    </source>
</evidence>
<accession>A0A432H110</accession>
<feature type="non-terminal residue" evidence="3">
    <location>
        <position position="234"/>
    </location>
</feature>
<keyword evidence="2" id="KW-0472">Membrane</keyword>
<keyword evidence="1" id="KW-0175">Coiled coil</keyword>
<organism evidence="3 4">
    <name type="scientific">SAR324 cluster bacterium</name>
    <dbReference type="NCBI Taxonomy" id="2024889"/>
    <lineage>
        <taxon>Bacteria</taxon>
        <taxon>Deltaproteobacteria</taxon>
        <taxon>SAR324 cluster</taxon>
    </lineage>
</organism>
<dbReference type="Proteomes" id="UP000288322">
    <property type="component" value="Unassembled WGS sequence"/>
</dbReference>